<dbReference type="GO" id="GO:0046914">
    <property type="term" value="F:transition metal ion binding"/>
    <property type="evidence" value="ECO:0007669"/>
    <property type="project" value="InterPro"/>
</dbReference>
<dbReference type="EMBL" id="BKAX01000006">
    <property type="protein sequence ID" value="GEQ06396.1"/>
    <property type="molecule type" value="Genomic_DNA"/>
</dbReference>
<dbReference type="Proteomes" id="UP000283576">
    <property type="component" value="Unassembled WGS sequence"/>
</dbReference>
<name>A0A0D0SQJ5_STAGA</name>
<organism evidence="4 7">
    <name type="scientific">Staphylococcus gallinarum</name>
    <dbReference type="NCBI Taxonomy" id="1293"/>
    <lineage>
        <taxon>Bacteria</taxon>
        <taxon>Bacillati</taxon>
        <taxon>Bacillota</taxon>
        <taxon>Bacilli</taxon>
        <taxon>Bacillales</taxon>
        <taxon>Staphylococcaceae</taxon>
        <taxon>Staphylococcus</taxon>
    </lineage>
</organism>
<feature type="domain" description="Ferrous iron transporter FeoA-like" evidence="2">
    <location>
        <begin position="2"/>
        <end position="75"/>
    </location>
</feature>
<dbReference type="InterPro" id="IPR052713">
    <property type="entry name" value="FeoA"/>
</dbReference>
<dbReference type="EMBL" id="QXRZ01000003">
    <property type="protein sequence ID" value="RIL43256.1"/>
    <property type="molecule type" value="Genomic_DNA"/>
</dbReference>
<evidence type="ECO:0000313" key="4">
    <source>
        <dbReference type="EMBL" id="RIL43256.1"/>
    </source>
</evidence>
<evidence type="ECO:0000313" key="6">
    <source>
        <dbReference type="Proteomes" id="UP000255277"/>
    </source>
</evidence>
<evidence type="ECO:0000313" key="8">
    <source>
        <dbReference type="Proteomes" id="UP000321057"/>
    </source>
</evidence>
<dbReference type="InterPro" id="IPR008988">
    <property type="entry name" value="Transcriptional_repressor_C"/>
</dbReference>
<dbReference type="Proteomes" id="UP000321057">
    <property type="component" value="Unassembled WGS sequence"/>
</dbReference>
<dbReference type="InterPro" id="IPR038157">
    <property type="entry name" value="FeoA_core_dom"/>
</dbReference>
<dbReference type="SMART" id="SM00899">
    <property type="entry name" value="FeoA"/>
    <property type="match status" value="1"/>
</dbReference>
<dbReference type="OrthoDB" id="9811076at2"/>
<dbReference type="AlphaFoldDB" id="A0A0D0SQJ5"/>
<dbReference type="EMBL" id="UHDK01000001">
    <property type="protein sequence ID" value="SUM31152.1"/>
    <property type="molecule type" value="Genomic_DNA"/>
</dbReference>
<reference evidence="4 7" key="1">
    <citation type="journal article" date="2016" name="Front. Microbiol.">
        <title>Comprehensive Phylogenetic Analysis of Bovine Non-aureus Staphylococci Species Based on Whole-Genome Sequencing.</title>
        <authorList>
            <person name="Naushad S."/>
            <person name="Barkema H.W."/>
            <person name="Luby C."/>
            <person name="Condas L.A."/>
            <person name="Nobrega D.B."/>
            <person name="Carson D.A."/>
            <person name="De Buck J."/>
        </authorList>
    </citation>
    <scope>NUCLEOTIDE SEQUENCE [LARGE SCALE GENOMIC DNA]</scope>
    <source>
        <strain evidence="4 7">SNUC 1388</strain>
    </source>
</reference>
<dbReference type="Proteomes" id="UP000255277">
    <property type="component" value="Unassembled WGS sequence"/>
</dbReference>
<dbReference type="RefSeq" id="WP_042737706.1">
    <property type="nucleotide sequence ID" value="NZ_BKAX01000006.1"/>
</dbReference>
<dbReference type="GeneID" id="93846439"/>
<keyword evidence="1" id="KW-0408">Iron</keyword>
<protein>
    <submittedName>
        <fullName evidence="5">FeoA domain protein</fullName>
    </submittedName>
    <submittedName>
        <fullName evidence="4">Ferrous iron transporter A</fullName>
    </submittedName>
</protein>
<sequence length="78" mass="8778">MLNIKTGSLNKRYTVKHMNIKNDSMVQRLNALGLNHGTDLKIKQRCLFKGPCILEVNGQHLSIRGCDACQIFLEEAHG</sequence>
<keyword evidence="8" id="KW-1185">Reference proteome</keyword>
<evidence type="ECO:0000256" key="1">
    <source>
        <dbReference type="ARBA" id="ARBA00023004"/>
    </source>
</evidence>
<dbReference type="SUPFAM" id="SSF50037">
    <property type="entry name" value="C-terminal domain of transcriptional repressors"/>
    <property type="match status" value="1"/>
</dbReference>
<accession>A0A0D0SQJ5</accession>
<dbReference type="PANTHER" id="PTHR42954">
    <property type="entry name" value="FE(2+) TRANSPORT PROTEIN A"/>
    <property type="match status" value="1"/>
</dbReference>
<dbReference type="InterPro" id="IPR007167">
    <property type="entry name" value="Fe-transptr_FeoA-like"/>
</dbReference>
<proteinExistence type="predicted"/>
<evidence type="ECO:0000259" key="2">
    <source>
        <dbReference type="SMART" id="SM00899"/>
    </source>
</evidence>
<evidence type="ECO:0000313" key="7">
    <source>
        <dbReference type="Proteomes" id="UP000283576"/>
    </source>
</evidence>
<gene>
    <name evidence="4" type="ORF">BUZ01_06470</name>
    <name evidence="5" type="ORF">NCTC12195_00558</name>
    <name evidence="3" type="ORF">SGA02_22240</name>
</gene>
<dbReference type="Gene3D" id="2.30.30.90">
    <property type="match status" value="1"/>
</dbReference>
<evidence type="ECO:0000313" key="3">
    <source>
        <dbReference type="EMBL" id="GEQ06396.1"/>
    </source>
</evidence>
<dbReference type="Pfam" id="PF04023">
    <property type="entry name" value="FeoA"/>
    <property type="match status" value="1"/>
</dbReference>
<dbReference type="PANTHER" id="PTHR42954:SF1">
    <property type="entry name" value="FERROUS IRON TRANSPORTER FEOA DOMAIN-CONTAINING PROTEIN"/>
    <property type="match status" value="1"/>
</dbReference>
<reference evidence="5 6" key="2">
    <citation type="submission" date="2018-06" db="EMBL/GenBank/DDBJ databases">
        <authorList>
            <consortium name="Pathogen Informatics"/>
            <person name="Doyle S."/>
        </authorList>
    </citation>
    <scope>NUCLEOTIDE SEQUENCE [LARGE SCALE GENOMIC DNA]</scope>
    <source>
        <strain evidence="5 6">NCTC12195</strain>
    </source>
</reference>
<reference evidence="3 8" key="3">
    <citation type="submission" date="2019-07" db="EMBL/GenBank/DDBJ databases">
        <title>Whole genome shotgun sequence of Staphylococcus gallinarum NBRC 109767.</title>
        <authorList>
            <person name="Hosoyama A."/>
            <person name="Uohara A."/>
            <person name="Ohji S."/>
            <person name="Ichikawa N."/>
        </authorList>
    </citation>
    <scope>NUCLEOTIDE SEQUENCE [LARGE SCALE GENOMIC DNA]</scope>
    <source>
        <strain evidence="3 8">NBRC 109767</strain>
    </source>
</reference>
<evidence type="ECO:0000313" key="5">
    <source>
        <dbReference type="EMBL" id="SUM31152.1"/>
    </source>
</evidence>